<proteinExistence type="predicted"/>
<comment type="caution">
    <text evidence="4">The sequence shown here is derived from an EMBL/GenBank/DDBJ whole genome shotgun (WGS) entry which is preliminary data.</text>
</comment>
<evidence type="ECO:0000313" key="5">
    <source>
        <dbReference type="Proteomes" id="UP000256845"/>
    </source>
</evidence>
<evidence type="ECO:0000259" key="3">
    <source>
        <dbReference type="PROSITE" id="PS50110"/>
    </source>
</evidence>
<evidence type="ECO:0000313" key="4">
    <source>
        <dbReference type="EMBL" id="RED53818.1"/>
    </source>
</evidence>
<dbReference type="AlphaFoldDB" id="A0A3D9HWE1"/>
<dbReference type="SMART" id="SM00448">
    <property type="entry name" value="REC"/>
    <property type="match status" value="1"/>
</dbReference>
<dbReference type="PANTHER" id="PTHR44591:SF3">
    <property type="entry name" value="RESPONSE REGULATORY DOMAIN-CONTAINING PROTEIN"/>
    <property type="match status" value="1"/>
</dbReference>
<reference evidence="4 5" key="1">
    <citation type="submission" date="2018-07" db="EMBL/GenBank/DDBJ databases">
        <title>Genomic Encyclopedia of Type Strains, Phase III (KMG-III): the genomes of soil and plant-associated and newly described type strains.</title>
        <authorList>
            <person name="Whitman W."/>
        </authorList>
    </citation>
    <scope>NUCLEOTIDE SEQUENCE [LARGE SCALE GENOMIC DNA]</scope>
    <source>
        <strain evidence="4 5">CECT 8488</strain>
    </source>
</reference>
<dbReference type="SUPFAM" id="SSF52172">
    <property type="entry name" value="CheY-like"/>
    <property type="match status" value="1"/>
</dbReference>
<dbReference type="GO" id="GO:0000160">
    <property type="term" value="P:phosphorelay signal transduction system"/>
    <property type="evidence" value="ECO:0007669"/>
    <property type="project" value="InterPro"/>
</dbReference>
<feature type="domain" description="Response regulatory" evidence="3">
    <location>
        <begin position="7"/>
        <end position="122"/>
    </location>
</feature>
<dbReference type="PROSITE" id="PS50110">
    <property type="entry name" value="RESPONSE_REGULATORY"/>
    <property type="match status" value="1"/>
</dbReference>
<keyword evidence="1 2" id="KW-0597">Phosphoprotein</keyword>
<dbReference type="Gene3D" id="3.40.50.2300">
    <property type="match status" value="1"/>
</dbReference>
<dbReference type="OrthoDB" id="9801602at2"/>
<dbReference type="Proteomes" id="UP000256845">
    <property type="component" value="Unassembled WGS sequence"/>
</dbReference>
<gene>
    <name evidence="4" type="ORF">DFP90_101617</name>
</gene>
<protein>
    <submittedName>
        <fullName evidence="4">Response regulator receiver domain-containing protein</fullName>
    </submittedName>
</protein>
<dbReference type="EMBL" id="QRDW01000001">
    <property type="protein sequence ID" value="RED53818.1"/>
    <property type="molecule type" value="Genomic_DNA"/>
</dbReference>
<dbReference type="PANTHER" id="PTHR44591">
    <property type="entry name" value="STRESS RESPONSE REGULATOR PROTEIN 1"/>
    <property type="match status" value="1"/>
</dbReference>
<feature type="modified residue" description="4-aspartylphosphate" evidence="2">
    <location>
        <position position="57"/>
    </location>
</feature>
<dbReference type="InterPro" id="IPR050595">
    <property type="entry name" value="Bact_response_regulator"/>
</dbReference>
<accession>A0A3D9HWE1</accession>
<keyword evidence="5" id="KW-1185">Reference proteome</keyword>
<dbReference type="RefSeq" id="WP_115934923.1">
    <property type="nucleotide sequence ID" value="NZ_QRDW01000001.1"/>
</dbReference>
<dbReference type="InterPro" id="IPR011006">
    <property type="entry name" value="CheY-like_superfamily"/>
</dbReference>
<organism evidence="4 5">
    <name type="scientific">Aestuariispira insulae</name>
    <dbReference type="NCBI Taxonomy" id="1461337"/>
    <lineage>
        <taxon>Bacteria</taxon>
        <taxon>Pseudomonadati</taxon>
        <taxon>Pseudomonadota</taxon>
        <taxon>Alphaproteobacteria</taxon>
        <taxon>Rhodospirillales</taxon>
        <taxon>Kiloniellaceae</taxon>
        <taxon>Aestuariispira</taxon>
    </lineage>
</organism>
<evidence type="ECO:0000256" key="2">
    <source>
        <dbReference type="PROSITE-ProRule" id="PRU00169"/>
    </source>
</evidence>
<name>A0A3D9HWE1_9PROT</name>
<dbReference type="CDD" id="cd17535">
    <property type="entry name" value="REC_NarL-like"/>
    <property type="match status" value="1"/>
</dbReference>
<dbReference type="InterPro" id="IPR001789">
    <property type="entry name" value="Sig_transdc_resp-reg_receiver"/>
</dbReference>
<evidence type="ECO:0000256" key="1">
    <source>
        <dbReference type="ARBA" id="ARBA00022553"/>
    </source>
</evidence>
<dbReference type="Pfam" id="PF00072">
    <property type="entry name" value="Response_reg"/>
    <property type="match status" value="1"/>
</dbReference>
<sequence>MENDKVRIVLADDELVIRKLVSALIEQTEFELVGVAADGAEALTMCKQLKPDVLLLDIHMPGFSGIRTLKNLFESGDMPIVILLTAEDQTDIVDDCFRYGAKYRVNKNSRMDTLPDVIRTATAT</sequence>
<dbReference type="InterPro" id="IPR058245">
    <property type="entry name" value="NreC/VraR/RcsB-like_REC"/>
</dbReference>